<protein>
    <submittedName>
        <fullName evidence="2">Uncharacterized protein</fullName>
    </submittedName>
</protein>
<feature type="region of interest" description="Disordered" evidence="1">
    <location>
        <begin position="858"/>
        <end position="881"/>
    </location>
</feature>
<feature type="region of interest" description="Disordered" evidence="1">
    <location>
        <begin position="255"/>
        <end position="445"/>
    </location>
</feature>
<organism evidence="2 3">
    <name type="scientific">Tigriopus californicus</name>
    <name type="common">Marine copepod</name>
    <dbReference type="NCBI Taxonomy" id="6832"/>
    <lineage>
        <taxon>Eukaryota</taxon>
        <taxon>Metazoa</taxon>
        <taxon>Ecdysozoa</taxon>
        <taxon>Arthropoda</taxon>
        <taxon>Crustacea</taxon>
        <taxon>Multicrustacea</taxon>
        <taxon>Hexanauplia</taxon>
        <taxon>Copepoda</taxon>
        <taxon>Harpacticoida</taxon>
        <taxon>Harpacticidae</taxon>
        <taxon>Tigriopus</taxon>
    </lineage>
</organism>
<dbReference type="EMBL" id="VCGU01000008">
    <property type="protein sequence ID" value="TRY71977.1"/>
    <property type="molecule type" value="Genomic_DNA"/>
</dbReference>
<sequence length="937" mass="106578">MSWPPPSWSLPKWRAASHVPPPANRIHGHPRPPMFMPKPVSALRTESPQVASHGFAPSVGIPYGSIHSLEEDSIGHEAEGNKEEMFPLGRKSEFQKDLESSPGSAFIGLEYVIEIQHNTSKRMSPAYACLLCDAIIKTKEGSASTLDLIKSHVRSSAHKLSYLEKFFPTLKAKKIDVVKPVDHILVNGIIEKIIQHLGSMQVKLVVGHKLFRKKAPEIKLMVDKSSHHSENPIVLKLLFPLDTFDTYPPRDLVKDAIPKPVPCKRPNSPDKKPESVSREKNESKSKLDDYADIFEEFERAQREQQGGVSEPSEMTDPKRSRKLSSDDELQIIKDTSRRQSSSPKRSRRNSSRSRSKERRSTSRRDRSPRKHSPRRRSPGKIVSKRRSRSPKRRSGGREESSKRSRSPRRTSRERRSRDRKPRRSVSPSNSPAKPINPRTGKPFSSEFFDTKHQQIKEFHQALKEVTLKHGLEKDHFIEHASVHPDYTRRWNRFYRDKQREHQSITIHMDYIKDEWVLEWRRFVVSEYERLVKEDRNRLMNKFRLFHSDLKEYEDFQQLGDAQSDQKEKSFKIPPITDVNQVGPIDAQEIGTRAKSTISSHPDFANRFTSEKSSTMIEVSVISTLRLLSALESLLDYLGPEINVSLGKANNLEVNAGYGSSASMINDKSFFTLINSAREKLESKMAKNAINQQQLKVSSICIDNIRALTEQSICKKPDIVEKPTRPDNPTPSTSSELVLDSKYDALKEAITNTVIEEYRKLGREISGPQLTSIVEIQYERIRGQIRNSSPAPMPAPIPTQTDLPDPSPSVGPSKPFSPPNPQPLFQGYASEPINLKPKLLQVNWNALQSALLTATSLPPEPAVQVSEQPNGTPHEMEPTEDDTDFDDLTLEDLTSLFKNFNDLDEENQKNLLEYMKRIEKSNPSKVTELKRHIHGNGA</sequence>
<dbReference type="OMA" id="CHQLANI"/>
<reference evidence="2 3" key="1">
    <citation type="journal article" date="2018" name="Nat. Ecol. Evol.">
        <title>Genomic signatures of mitonuclear coevolution across populations of Tigriopus californicus.</title>
        <authorList>
            <person name="Barreto F.S."/>
            <person name="Watson E.T."/>
            <person name="Lima T.G."/>
            <person name="Willett C.S."/>
            <person name="Edmands S."/>
            <person name="Li W."/>
            <person name="Burton R.S."/>
        </authorList>
    </citation>
    <scope>NUCLEOTIDE SEQUENCE [LARGE SCALE GENOMIC DNA]</scope>
    <source>
        <strain evidence="2 3">San Diego</strain>
    </source>
</reference>
<feature type="compositionally biased region" description="Basic residues" evidence="1">
    <location>
        <begin position="344"/>
        <end position="357"/>
    </location>
</feature>
<feature type="region of interest" description="Disordered" evidence="1">
    <location>
        <begin position="1"/>
        <end position="31"/>
    </location>
</feature>
<feature type="region of interest" description="Disordered" evidence="1">
    <location>
        <begin position="784"/>
        <end position="827"/>
    </location>
</feature>
<evidence type="ECO:0000313" key="3">
    <source>
        <dbReference type="Proteomes" id="UP000318571"/>
    </source>
</evidence>
<feature type="compositionally biased region" description="Basic residues" evidence="1">
    <location>
        <begin position="403"/>
        <end position="423"/>
    </location>
</feature>
<evidence type="ECO:0000313" key="2">
    <source>
        <dbReference type="EMBL" id="TRY71977.1"/>
    </source>
</evidence>
<keyword evidence="3" id="KW-1185">Reference proteome</keyword>
<feature type="compositionally biased region" description="Basic residues" evidence="1">
    <location>
        <begin position="366"/>
        <end position="394"/>
    </location>
</feature>
<dbReference type="PANTHER" id="PTHR24216">
    <property type="entry name" value="PAXILLIN-RELATED"/>
    <property type="match status" value="1"/>
</dbReference>
<accession>A0A553P2P7</accession>
<dbReference type="OrthoDB" id="5877502at2759"/>
<dbReference type="PANTHER" id="PTHR24216:SF65">
    <property type="entry name" value="PAXILLIN-LIKE PROTEIN 1"/>
    <property type="match status" value="1"/>
</dbReference>
<name>A0A553P2P7_TIGCA</name>
<dbReference type="Proteomes" id="UP000318571">
    <property type="component" value="Chromosome 7"/>
</dbReference>
<feature type="compositionally biased region" description="Basic and acidic residues" evidence="1">
    <location>
        <begin position="267"/>
        <end position="289"/>
    </location>
</feature>
<dbReference type="AlphaFoldDB" id="A0A553P2P7"/>
<evidence type="ECO:0000256" key="1">
    <source>
        <dbReference type="SAM" id="MobiDB-lite"/>
    </source>
</evidence>
<proteinExistence type="predicted"/>
<feature type="compositionally biased region" description="Pro residues" evidence="1">
    <location>
        <begin position="804"/>
        <end position="821"/>
    </location>
</feature>
<gene>
    <name evidence="2" type="ORF">TCAL_12663</name>
</gene>
<comment type="caution">
    <text evidence="2">The sequence shown here is derived from an EMBL/GenBank/DDBJ whole genome shotgun (WGS) entry which is preliminary data.</text>
</comment>